<keyword evidence="2" id="KW-1185">Reference proteome</keyword>
<dbReference type="PANTHER" id="PTHR38116">
    <property type="entry name" value="CHROMOSOME 7, WHOLE GENOME SHOTGUN SEQUENCE"/>
    <property type="match status" value="1"/>
</dbReference>
<dbReference type="PANTHER" id="PTHR38116:SF1">
    <property type="entry name" value="BZIP DOMAIN-CONTAINING PROTEIN"/>
    <property type="match status" value="1"/>
</dbReference>
<organism evidence="1 2">
    <name type="scientific">Zopfia rhizophila CBS 207.26</name>
    <dbReference type="NCBI Taxonomy" id="1314779"/>
    <lineage>
        <taxon>Eukaryota</taxon>
        <taxon>Fungi</taxon>
        <taxon>Dikarya</taxon>
        <taxon>Ascomycota</taxon>
        <taxon>Pezizomycotina</taxon>
        <taxon>Dothideomycetes</taxon>
        <taxon>Dothideomycetes incertae sedis</taxon>
        <taxon>Zopfiaceae</taxon>
        <taxon>Zopfia</taxon>
    </lineage>
</organism>
<protein>
    <submittedName>
        <fullName evidence="1">Uncharacterized protein</fullName>
    </submittedName>
</protein>
<accession>A0A6A6EFR5</accession>
<evidence type="ECO:0000313" key="2">
    <source>
        <dbReference type="Proteomes" id="UP000800200"/>
    </source>
</evidence>
<gene>
    <name evidence="1" type="ORF">K469DRAFT_747273</name>
</gene>
<dbReference type="EMBL" id="ML994618">
    <property type="protein sequence ID" value="KAF2190897.1"/>
    <property type="molecule type" value="Genomic_DNA"/>
</dbReference>
<dbReference type="Pfam" id="PF11905">
    <property type="entry name" value="DUF3425"/>
    <property type="match status" value="1"/>
</dbReference>
<evidence type="ECO:0000313" key="1">
    <source>
        <dbReference type="EMBL" id="KAF2190897.1"/>
    </source>
</evidence>
<sequence>MSSLPEENIVLFVELGLMTQQLEMRNEKEDWTGIANPIERRRLQNRLNQSIYSGCNPVKGRSRCRAAVNYNGSEDSSLSEGDNKSSRGACINSNPRIEVVMKLFAQHAYDSYVQGAPVLAHLPKIIQFNISTALACNAKMLGVSTDWLEYDVISPFNKQGPELGLTLSPTSADWPASLNPTPLQSTFEHHPWVELFPLPPMRDNFLQTFENLEICDEDGLCRDLCQYGECVVMGEKLSLNEFVKMAEETKGRRLSIAWRFPEIVPKKARDVLIVWEGK</sequence>
<dbReference type="AlphaFoldDB" id="A0A6A6EFR5"/>
<reference evidence="1" key="1">
    <citation type="journal article" date="2020" name="Stud. Mycol.">
        <title>101 Dothideomycetes genomes: a test case for predicting lifestyles and emergence of pathogens.</title>
        <authorList>
            <person name="Haridas S."/>
            <person name="Albert R."/>
            <person name="Binder M."/>
            <person name="Bloem J."/>
            <person name="Labutti K."/>
            <person name="Salamov A."/>
            <person name="Andreopoulos B."/>
            <person name="Baker S."/>
            <person name="Barry K."/>
            <person name="Bills G."/>
            <person name="Bluhm B."/>
            <person name="Cannon C."/>
            <person name="Castanera R."/>
            <person name="Culley D."/>
            <person name="Daum C."/>
            <person name="Ezra D."/>
            <person name="Gonzalez J."/>
            <person name="Henrissat B."/>
            <person name="Kuo A."/>
            <person name="Liang C."/>
            <person name="Lipzen A."/>
            <person name="Lutzoni F."/>
            <person name="Magnuson J."/>
            <person name="Mondo S."/>
            <person name="Nolan M."/>
            <person name="Ohm R."/>
            <person name="Pangilinan J."/>
            <person name="Park H.-J."/>
            <person name="Ramirez L."/>
            <person name="Alfaro M."/>
            <person name="Sun H."/>
            <person name="Tritt A."/>
            <person name="Yoshinaga Y."/>
            <person name="Zwiers L.-H."/>
            <person name="Turgeon B."/>
            <person name="Goodwin S."/>
            <person name="Spatafora J."/>
            <person name="Crous P."/>
            <person name="Grigoriev I."/>
        </authorList>
    </citation>
    <scope>NUCLEOTIDE SEQUENCE</scope>
    <source>
        <strain evidence="1">CBS 207.26</strain>
    </source>
</reference>
<dbReference type="OrthoDB" id="2245989at2759"/>
<name>A0A6A6EFR5_9PEZI</name>
<proteinExistence type="predicted"/>
<dbReference type="InterPro" id="IPR021833">
    <property type="entry name" value="DUF3425"/>
</dbReference>
<dbReference type="Proteomes" id="UP000800200">
    <property type="component" value="Unassembled WGS sequence"/>
</dbReference>